<dbReference type="InterPro" id="IPR014015">
    <property type="entry name" value="Helicase_SF3_DNA-vir"/>
</dbReference>
<dbReference type="EMBL" id="PISP01000002">
    <property type="protein sequence ID" value="PKD43694.1"/>
    <property type="molecule type" value="Genomic_DNA"/>
</dbReference>
<gene>
    <name evidence="6" type="ORF">CWD77_09035</name>
</gene>
<keyword evidence="3" id="KW-0347">Helicase</keyword>
<organism evidence="6 7">
    <name type="scientific">Rhodohalobacter barkolensis</name>
    <dbReference type="NCBI Taxonomy" id="2053187"/>
    <lineage>
        <taxon>Bacteria</taxon>
        <taxon>Pseudomonadati</taxon>
        <taxon>Balneolota</taxon>
        <taxon>Balneolia</taxon>
        <taxon>Balneolales</taxon>
        <taxon>Balneolaceae</taxon>
        <taxon>Rhodohalobacter</taxon>
    </lineage>
</organism>
<sequence>MPRLSFSDVKREVKQQLHKAKTKISGQNVIPHKDVLSQMLEKVELLDYQKEAKTDKKLSKKHFLVITVEKILELAKKYDWGLCKRLDFIYLYNGAYWDEIEKESLQSFLGLAAYRMGVDRFESKYHRFRDELLKQFIVTAHLPAPEKDGPEVLINLKNGTVEINPEAEKRVNLRQPESDDFITYQLPFEYDPYATSPRFDKYLDKVLPSKDLQKLLAEYLGYIFLKPSTLKLEKTLLLYGTGANGKSVFFDIVNAMLGDENVSTYTLKSLTNQNGYYRAKLANKLLNYATEIDGEMNTALFKQLVSGEPVEARLPYGEPFTLTNYAKLIFNCNELPSDVEHTNAFFRRFLIVPFDVTIPPEEQDKELSRKIIENELSGVFNWVIEGLHRLLEQKGFTECEEVNQQVENYRKESDSVLSFIDQRGYKSSKVSYTRLSELYQGYKRFCEQDGYRACSNRKFSTRLKNAGYTTDRKEYGRVFYLVQDL</sequence>
<dbReference type="RefSeq" id="WP_101073234.1">
    <property type="nucleotide sequence ID" value="NZ_PISP01000002.1"/>
</dbReference>
<evidence type="ECO:0000256" key="2">
    <source>
        <dbReference type="ARBA" id="ARBA00022801"/>
    </source>
</evidence>
<reference evidence="6 7" key="1">
    <citation type="submission" date="2017-11" db="EMBL/GenBank/DDBJ databases">
        <title>Rhodohalobacter 15182 sp. nov., isolated from a salt lake.</title>
        <authorList>
            <person name="Han S."/>
        </authorList>
    </citation>
    <scope>NUCLEOTIDE SEQUENCE [LARGE SCALE GENOMIC DNA]</scope>
    <source>
        <strain evidence="6 7">15182</strain>
    </source>
</reference>
<dbReference type="Proteomes" id="UP000233398">
    <property type="component" value="Unassembled WGS sequence"/>
</dbReference>
<dbReference type="InterPro" id="IPR004968">
    <property type="entry name" value="DNA_primase/NTPase_C"/>
</dbReference>
<dbReference type="PANTHER" id="PTHR35372:SF2">
    <property type="entry name" value="SF3 HELICASE DOMAIN-CONTAINING PROTEIN"/>
    <property type="match status" value="1"/>
</dbReference>
<keyword evidence="2" id="KW-0378">Hydrolase</keyword>
<comment type="caution">
    <text evidence="6">The sequence shown here is derived from an EMBL/GenBank/DDBJ whole genome shotgun (WGS) entry which is preliminary data.</text>
</comment>
<dbReference type="SUPFAM" id="SSF52540">
    <property type="entry name" value="P-loop containing nucleoside triphosphate hydrolases"/>
    <property type="match status" value="1"/>
</dbReference>
<evidence type="ECO:0000313" key="7">
    <source>
        <dbReference type="Proteomes" id="UP000233398"/>
    </source>
</evidence>
<dbReference type="InterPro" id="IPR027417">
    <property type="entry name" value="P-loop_NTPase"/>
</dbReference>
<evidence type="ECO:0000313" key="6">
    <source>
        <dbReference type="EMBL" id="PKD43694.1"/>
    </source>
</evidence>
<evidence type="ECO:0000256" key="3">
    <source>
        <dbReference type="ARBA" id="ARBA00022806"/>
    </source>
</evidence>
<dbReference type="InterPro" id="IPR045455">
    <property type="entry name" value="NrS-1_pol-like_helicase"/>
</dbReference>
<keyword evidence="1" id="KW-0547">Nucleotide-binding</keyword>
<evidence type="ECO:0000259" key="5">
    <source>
        <dbReference type="PROSITE" id="PS51206"/>
    </source>
</evidence>
<evidence type="ECO:0000256" key="1">
    <source>
        <dbReference type="ARBA" id="ARBA00022741"/>
    </source>
</evidence>
<dbReference type="OrthoDB" id="9763644at2"/>
<dbReference type="InterPro" id="IPR014818">
    <property type="entry name" value="Phage/plasmid_primase_P4_C"/>
</dbReference>
<keyword evidence="7" id="KW-1185">Reference proteome</keyword>
<dbReference type="PROSITE" id="PS51206">
    <property type="entry name" value="SF3_HELICASE_1"/>
    <property type="match status" value="1"/>
</dbReference>
<evidence type="ECO:0000256" key="4">
    <source>
        <dbReference type="ARBA" id="ARBA00022840"/>
    </source>
</evidence>
<dbReference type="GO" id="GO:0005524">
    <property type="term" value="F:ATP binding"/>
    <property type="evidence" value="ECO:0007669"/>
    <property type="project" value="UniProtKB-KW"/>
</dbReference>
<protein>
    <submittedName>
        <fullName evidence="6">DNA primase</fullName>
    </submittedName>
</protein>
<dbReference type="AlphaFoldDB" id="A0A2N0VHQ6"/>
<keyword evidence="4" id="KW-0067">ATP-binding</keyword>
<dbReference type="Gene3D" id="3.40.50.300">
    <property type="entry name" value="P-loop containing nucleotide triphosphate hydrolases"/>
    <property type="match status" value="1"/>
</dbReference>
<dbReference type="InterPro" id="IPR051620">
    <property type="entry name" value="ORF904-like_C"/>
</dbReference>
<dbReference type="InterPro" id="IPR006500">
    <property type="entry name" value="Helicase_put_C_phage/plasmid"/>
</dbReference>
<dbReference type="GO" id="GO:0004386">
    <property type="term" value="F:helicase activity"/>
    <property type="evidence" value="ECO:0007669"/>
    <property type="project" value="UniProtKB-KW"/>
</dbReference>
<dbReference type="PANTHER" id="PTHR35372">
    <property type="entry name" value="ATP BINDING PROTEIN-RELATED"/>
    <property type="match status" value="1"/>
</dbReference>
<accession>A0A2N0VHQ6</accession>
<dbReference type="Pfam" id="PF03288">
    <property type="entry name" value="Pox_D5"/>
    <property type="match status" value="1"/>
</dbReference>
<dbReference type="NCBIfam" id="TIGR01613">
    <property type="entry name" value="primase_Cterm"/>
    <property type="match status" value="1"/>
</dbReference>
<dbReference type="Pfam" id="PF19263">
    <property type="entry name" value="DUF5906"/>
    <property type="match status" value="1"/>
</dbReference>
<feature type="domain" description="SF3 helicase" evidence="5">
    <location>
        <begin position="211"/>
        <end position="367"/>
    </location>
</feature>
<dbReference type="GO" id="GO:0016787">
    <property type="term" value="F:hydrolase activity"/>
    <property type="evidence" value="ECO:0007669"/>
    <property type="project" value="UniProtKB-KW"/>
</dbReference>
<dbReference type="Pfam" id="PF08706">
    <property type="entry name" value="D5_N"/>
    <property type="match status" value="1"/>
</dbReference>
<proteinExistence type="predicted"/>
<name>A0A2N0VHQ6_9BACT</name>